<feature type="compositionally biased region" description="Polar residues" evidence="6">
    <location>
        <begin position="28"/>
        <end position="52"/>
    </location>
</feature>
<name>A0AB34HZS0_ESCRO</name>
<dbReference type="Pfam" id="PF01027">
    <property type="entry name" value="Bax1-I"/>
    <property type="match status" value="1"/>
</dbReference>
<feature type="transmembrane region" description="Helical" evidence="5">
    <location>
        <begin position="305"/>
        <end position="329"/>
    </location>
</feature>
<evidence type="ECO:0000256" key="3">
    <source>
        <dbReference type="ARBA" id="ARBA00022989"/>
    </source>
</evidence>
<evidence type="ECO:0000256" key="4">
    <source>
        <dbReference type="ARBA" id="ARBA00023136"/>
    </source>
</evidence>
<evidence type="ECO:0000256" key="1">
    <source>
        <dbReference type="ARBA" id="ARBA00004141"/>
    </source>
</evidence>
<evidence type="ECO:0000313" key="7">
    <source>
        <dbReference type="EMBL" id="KAJ8796522.1"/>
    </source>
</evidence>
<dbReference type="PANTHER" id="PTHR23291">
    <property type="entry name" value="BAX INHIBITOR-RELATED"/>
    <property type="match status" value="1"/>
</dbReference>
<dbReference type="GO" id="GO:0016020">
    <property type="term" value="C:membrane"/>
    <property type="evidence" value="ECO:0007669"/>
    <property type="project" value="UniProtKB-SubCell"/>
</dbReference>
<gene>
    <name evidence="7" type="ORF">J1605_002119</name>
</gene>
<dbReference type="PANTHER" id="PTHR23291:SF47">
    <property type="entry name" value="TRANSMEMBRANE BAX INHIBITOR MOTIF CONTAINING 7"/>
    <property type="match status" value="1"/>
</dbReference>
<dbReference type="AlphaFoldDB" id="A0AB34HZS0"/>
<comment type="subcellular location">
    <subcellularLocation>
        <location evidence="1">Membrane</location>
        <topology evidence="1">Multi-pass membrane protein</topology>
    </subcellularLocation>
</comment>
<feature type="non-terminal residue" evidence="7">
    <location>
        <position position="1"/>
    </location>
</feature>
<dbReference type="CDD" id="cd10428">
    <property type="entry name" value="LFG_like"/>
    <property type="match status" value="1"/>
</dbReference>
<keyword evidence="4 5" id="KW-0472">Membrane</keyword>
<comment type="similarity">
    <text evidence="5">Belongs to the BI1 family.</text>
</comment>
<keyword evidence="3 5" id="KW-1133">Transmembrane helix</keyword>
<reference evidence="7 8" key="1">
    <citation type="submission" date="2022-11" db="EMBL/GenBank/DDBJ databases">
        <title>Whole genome sequence of Eschrichtius robustus ER-17-0199.</title>
        <authorList>
            <person name="Bruniche-Olsen A."/>
            <person name="Black A.N."/>
            <person name="Fields C.J."/>
            <person name="Walden K."/>
            <person name="Dewoody J.A."/>
        </authorList>
    </citation>
    <scope>NUCLEOTIDE SEQUENCE [LARGE SCALE GENOMIC DNA]</scope>
    <source>
        <strain evidence="7">ER-17-0199</strain>
        <tissue evidence="7">Blubber</tissue>
    </source>
</reference>
<feature type="transmembrane region" description="Helical" evidence="5">
    <location>
        <begin position="97"/>
        <end position="118"/>
    </location>
</feature>
<feature type="transmembrane region" description="Helical" evidence="5">
    <location>
        <begin position="240"/>
        <end position="262"/>
    </location>
</feature>
<feature type="region of interest" description="Disordered" evidence="6">
    <location>
        <begin position="1"/>
        <end position="59"/>
    </location>
</feature>
<evidence type="ECO:0008006" key="9">
    <source>
        <dbReference type="Google" id="ProtNLM"/>
    </source>
</evidence>
<evidence type="ECO:0000256" key="2">
    <source>
        <dbReference type="ARBA" id="ARBA00022692"/>
    </source>
</evidence>
<dbReference type="Proteomes" id="UP001159641">
    <property type="component" value="Unassembled WGS sequence"/>
</dbReference>
<sequence length="331" mass="37211">KMDLEVSEPIDFSSGDHQHLVQKAADDNIQTKSARSYGTSSSTHGPQQTHGNPHSKAGEQGDTYVVEISAETTTEDSNPLSGPFSEAAIRRAFIVKVFFLLSVQLLITGAIISLFLFWKALRVWVVKNPWFTYALFSNVYFKKRSKLLISKEALISKVLPFISKLTILQGLLLGTVSVFYNAEEVLWATAATALVTISLTLFALQTKWVHNASLNTLKLLMDDNLIGFVLFMFPQCDFTLLNGMLFVLLFVLIIYGILLIFIRSYWLHLLYAGLGTVIFSLYLVMDVQLMVGGHHHHSDLHPEEYVFAALNIYMDIINLFLFILQLIGLGR</sequence>
<accession>A0AB34HZS0</accession>
<feature type="transmembrane region" description="Helical" evidence="5">
    <location>
        <begin position="161"/>
        <end position="180"/>
    </location>
</feature>
<keyword evidence="2 5" id="KW-0812">Transmembrane</keyword>
<evidence type="ECO:0000256" key="6">
    <source>
        <dbReference type="SAM" id="MobiDB-lite"/>
    </source>
</evidence>
<dbReference type="InterPro" id="IPR006214">
    <property type="entry name" value="Bax_inhibitor_1-related"/>
</dbReference>
<comment type="caution">
    <text evidence="7">The sequence shown here is derived from an EMBL/GenBank/DDBJ whole genome shotgun (WGS) entry which is preliminary data.</text>
</comment>
<evidence type="ECO:0000313" key="8">
    <source>
        <dbReference type="Proteomes" id="UP001159641"/>
    </source>
</evidence>
<protein>
    <recommendedName>
        <fullName evidence="9">Protein lifeguard 2</fullName>
    </recommendedName>
</protein>
<feature type="transmembrane region" description="Helical" evidence="5">
    <location>
        <begin position="186"/>
        <end position="204"/>
    </location>
</feature>
<evidence type="ECO:0000256" key="5">
    <source>
        <dbReference type="RuleBase" id="RU004379"/>
    </source>
</evidence>
<keyword evidence="8" id="KW-1185">Reference proteome</keyword>
<dbReference type="EMBL" id="JAIQCJ010000358">
    <property type="protein sequence ID" value="KAJ8796522.1"/>
    <property type="molecule type" value="Genomic_DNA"/>
</dbReference>
<feature type="transmembrane region" description="Helical" evidence="5">
    <location>
        <begin position="269"/>
        <end position="285"/>
    </location>
</feature>
<proteinExistence type="inferred from homology"/>
<organism evidence="7 8">
    <name type="scientific">Eschrichtius robustus</name>
    <name type="common">California gray whale</name>
    <name type="synonym">Eschrichtius gibbosus</name>
    <dbReference type="NCBI Taxonomy" id="9764"/>
    <lineage>
        <taxon>Eukaryota</taxon>
        <taxon>Metazoa</taxon>
        <taxon>Chordata</taxon>
        <taxon>Craniata</taxon>
        <taxon>Vertebrata</taxon>
        <taxon>Euteleostomi</taxon>
        <taxon>Mammalia</taxon>
        <taxon>Eutheria</taxon>
        <taxon>Laurasiatheria</taxon>
        <taxon>Artiodactyla</taxon>
        <taxon>Whippomorpha</taxon>
        <taxon>Cetacea</taxon>
        <taxon>Mysticeti</taxon>
        <taxon>Eschrichtiidae</taxon>
        <taxon>Eschrichtius</taxon>
    </lineage>
</organism>